<dbReference type="PANTHER" id="PTHR30027">
    <property type="entry name" value="RIBOSOMAL RNA SMALL SUBUNIT METHYLTRANSFERASE E"/>
    <property type="match status" value="1"/>
</dbReference>
<sequence length="222" mass="25519">MQFIYSKDAGEKILNLNTRDYSHIFKVRRVKKSEVLSFRNLMDDMLYRYNLTSIDRKTATLELLSGDMLKIEAKKSLHVGWCIVDPKTIEKTLPFLNELGVSKISFVYCEYSQRNFKIDLKRVEKILINSCEQCGRSSLMQIEILENLKEYLALYPQSKIFDFGGKKIDKDTTYTSFLIGSEGGFSKAERESMKDTDILSLDNPMILKSQTAVLYASILGSL</sequence>
<dbReference type="InterPro" id="IPR046886">
    <property type="entry name" value="RsmE_MTase_dom"/>
</dbReference>
<dbReference type="CDD" id="cd18084">
    <property type="entry name" value="RsmE-like"/>
    <property type="match status" value="1"/>
</dbReference>
<comment type="subcellular location">
    <subcellularLocation>
        <location evidence="1">Cytoplasm</location>
    </subcellularLocation>
</comment>
<feature type="domain" description="Ribosomal RNA small subunit methyltransferase E methyltransferase" evidence="11">
    <location>
        <begin position="74"/>
        <end position="217"/>
    </location>
</feature>
<dbReference type="EMBL" id="FPHE01000092">
    <property type="protein sequence ID" value="SFV59701.1"/>
    <property type="molecule type" value="Genomic_DNA"/>
</dbReference>
<keyword evidence="6 12" id="KW-0489">Methyltransferase</keyword>
<dbReference type="InterPro" id="IPR006700">
    <property type="entry name" value="RsmE"/>
</dbReference>
<keyword evidence="5" id="KW-0698">rRNA processing</keyword>
<dbReference type="NCBIfam" id="NF008695">
    <property type="entry name" value="PRK11713.3-3"/>
    <property type="match status" value="1"/>
</dbReference>
<comment type="catalytic activity">
    <reaction evidence="10">
        <text>uridine(1498) in 16S rRNA + S-adenosyl-L-methionine = N(3)-methyluridine(1498) in 16S rRNA + S-adenosyl-L-homocysteine + H(+)</text>
        <dbReference type="Rhea" id="RHEA:42920"/>
        <dbReference type="Rhea" id="RHEA-COMP:10283"/>
        <dbReference type="Rhea" id="RHEA-COMP:10284"/>
        <dbReference type="ChEBI" id="CHEBI:15378"/>
        <dbReference type="ChEBI" id="CHEBI:57856"/>
        <dbReference type="ChEBI" id="CHEBI:59789"/>
        <dbReference type="ChEBI" id="CHEBI:65315"/>
        <dbReference type="ChEBI" id="CHEBI:74502"/>
        <dbReference type="EC" id="2.1.1.193"/>
    </reaction>
</comment>
<keyword evidence="8" id="KW-0949">S-adenosyl-L-methionine</keyword>
<proteinExistence type="inferred from homology"/>
<evidence type="ECO:0000256" key="1">
    <source>
        <dbReference type="ARBA" id="ARBA00004496"/>
    </source>
</evidence>
<name>A0A1W1C1X0_9ZZZZ</name>
<evidence type="ECO:0000256" key="4">
    <source>
        <dbReference type="ARBA" id="ARBA00022490"/>
    </source>
</evidence>
<dbReference type="Gene3D" id="3.40.1280.10">
    <property type="match status" value="1"/>
</dbReference>
<protein>
    <recommendedName>
        <fullName evidence="3">16S rRNA (uracil(1498)-N(3))-methyltransferase</fullName>
        <ecNumber evidence="3">2.1.1.193</ecNumber>
    </recommendedName>
</protein>
<organism evidence="12">
    <name type="scientific">hydrothermal vent metagenome</name>
    <dbReference type="NCBI Taxonomy" id="652676"/>
    <lineage>
        <taxon>unclassified sequences</taxon>
        <taxon>metagenomes</taxon>
        <taxon>ecological metagenomes</taxon>
    </lineage>
</organism>
<evidence type="ECO:0000256" key="2">
    <source>
        <dbReference type="ARBA" id="ARBA00005528"/>
    </source>
</evidence>
<reference evidence="12" key="1">
    <citation type="submission" date="2016-10" db="EMBL/GenBank/DDBJ databases">
        <authorList>
            <person name="de Groot N.N."/>
        </authorList>
    </citation>
    <scope>NUCLEOTIDE SEQUENCE</scope>
</reference>
<evidence type="ECO:0000313" key="12">
    <source>
        <dbReference type="EMBL" id="SFV59701.1"/>
    </source>
</evidence>
<evidence type="ECO:0000259" key="11">
    <source>
        <dbReference type="Pfam" id="PF04452"/>
    </source>
</evidence>
<dbReference type="InterPro" id="IPR029026">
    <property type="entry name" value="tRNA_m1G_MTases_N"/>
</dbReference>
<keyword evidence="4" id="KW-0963">Cytoplasm</keyword>
<dbReference type="Pfam" id="PF04452">
    <property type="entry name" value="Methyltrans_RNA"/>
    <property type="match status" value="1"/>
</dbReference>
<evidence type="ECO:0000256" key="10">
    <source>
        <dbReference type="ARBA" id="ARBA00047944"/>
    </source>
</evidence>
<dbReference type="GO" id="GO:0005737">
    <property type="term" value="C:cytoplasm"/>
    <property type="evidence" value="ECO:0007669"/>
    <property type="project" value="UniProtKB-SubCell"/>
</dbReference>
<dbReference type="NCBIfam" id="TIGR00046">
    <property type="entry name" value="RsmE family RNA methyltransferase"/>
    <property type="match status" value="1"/>
</dbReference>
<comment type="similarity">
    <text evidence="2">Belongs to the RNA methyltransferase RsmE family.</text>
</comment>
<dbReference type="EC" id="2.1.1.193" evidence="3"/>
<evidence type="ECO:0000256" key="7">
    <source>
        <dbReference type="ARBA" id="ARBA00022679"/>
    </source>
</evidence>
<dbReference type="GO" id="GO:0070475">
    <property type="term" value="P:rRNA base methylation"/>
    <property type="evidence" value="ECO:0007669"/>
    <property type="project" value="TreeGrafter"/>
</dbReference>
<evidence type="ECO:0000256" key="9">
    <source>
        <dbReference type="ARBA" id="ARBA00025699"/>
    </source>
</evidence>
<comment type="function">
    <text evidence="9">Specifically methylates the N3 position of the uracil ring of uridine 1498 (m3U1498) in 16S rRNA. Acts on the fully assembled 30S ribosomal subunit.</text>
</comment>
<evidence type="ECO:0000256" key="5">
    <source>
        <dbReference type="ARBA" id="ARBA00022552"/>
    </source>
</evidence>
<accession>A0A1W1C1X0</accession>
<dbReference type="SUPFAM" id="SSF75217">
    <property type="entry name" value="alpha/beta knot"/>
    <property type="match status" value="1"/>
</dbReference>
<dbReference type="GO" id="GO:0070042">
    <property type="term" value="F:rRNA (uridine-N3-)-methyltransferase activity"/>
    <property type="evidence" value="ECO:0007669"/>
    <property type="project" value="TreeGrafter"/>
</dbReference>
<evidence type="ECO:0000256" key="6">
    <source>
        <dbReference type="ARBA" id="ARBA00022603"/>
    </source>
</evidence>
<evidence type="ECO:0000256" key="3">
    <source>
        <dbReference type="ARBA" id="ARBA00012328"/>
    </source>
</evidence>
<dbReference type="PIRSF" id="PIRSF015601">
    <property type="entry name" value="MTase_slr0722"/>
    <property type="match status" value="1"/>
</dbReference>
<dbReference type="PANTHER" id="PTHR30027:SF3">
    <property type="entry name" value="16S RRNA (URACIL(1498)-N(3))-METHYLTRANSFERASE"/>
    <property type="match status" value="1"/>
</dbReference>
<evidence type="ECO:0000256" key="8">
    <source>
        <dbReference type="ARBA" id="ARBA00022691"/>
    </source>
</evidence>
<dbReference type="AlphaFoldDB" id="A0A1W1C1X0"/>
<keyword evidence="7 12" id="KW-0808">Transferase</keyword>
<dbReference type="InterPro" id="IPR029028">
    <property type="entry name" value="Alpha/beta_knot_MTases"/>
</dbReference>
<gene>
    <name evidence="12" type="ORF">MNB_SV-12-1328</name>
</gene>